<dbReference type="GO" id="GO:0016747">
    <property type="term" value="F:acyltransferase activity, transferring groups other than amino-acyl groups"/>
    <property type="evidence" value="ECO:0007669"/>
    <property type="project" value="InterPro"/>
</dbReference>
<dbReference type="InterPro" id="IPR002656">
    <property type="entry name" value="Acyl_transf_3_dom"/>
</dbReference>
<feature type="transmembrane region" description="Helical" evidence="1">
    <location>
        <begin position="41"/>
        <end position="64"/>
    </location>
</feature>
<feature type="transmembrane region" description="Helical" evidence="1">
    <location>
        <begin position="141"/>
        <end position="160"/>
    </location>
</feature>
<sequence length="255" mass="29328">MKEKIKSIQVLRGFAALSVVLFHYRFYLVPDGTNMEVPNKLFGWGAVGVDLFFVISGFIMVYVTDGKASGLKTSLNFITNRLTRIIPTYYIILLFSFLTGGAMSIFHYPEKASNLISALTFHPHLTNPAPLYVGSSSMYNIRWTLNYEIYFYLAFAVCLLLKPRLLSLICWFTAPVIAAYFLMPNVTFSTKGYEFNYVMARFLTNPIILEFGIGVTTGYIFKYFKNSYERLVFHFSNTFIYSNRSGNYEWAYKSI</sequence>
<dbReference type="EMBL" id="KT020860">
    <property type="protein sequence ID" value="AKT73178.1"/>
    <property type="molecule type" value="Genomic_DNA"/>
</dbReference>
<dbReference type="RefSeq" id="WP_254224947.1">
    <property type="nucleotide sequence ID" value="NZ_KT020860.1"/>
</dbReference>
<feature type="transmembrane region" description="Helical" evidence="1">
    <location>
        <begin position="165"/>
        <end position="183"/>
    </location>
</feature>
<dbReference type="PANTHER" id="PTHR23028:SF131">
    <property type="entry name" value="BLR2367 PROTEIN"/>
    <property type="match status" value="1"/>
</dbReference>
<reference evidence="3" key="1">
    <citation type="submission" date="2015-06" db="EMBL/GenBank/DDBJ databases">
        <title>Complete cryptic plasmid (pTP33) assembly of Yersinia pestis biovar Medievalis strain I-2638.</title>
        <authorList>
            <person name="Afanas'ev M.V."/>
            <person name="Tokmakova E.G."/>
            <person name="Polovinkina V.S."/>
            <person name="Sidorova E.A."/>
            <person name="Sinkov V.V."/>
            <person name="Balakhonov S.V."/>
        </authorList>
    </citation>
    <scope>NUCLEOTIDE SEQUENCE</scope>
    <source>
        <strain evidence="3">I-2638</strain>
        <plasmid evidence="3">pTP33</plasmid>
    </source>
</reference>
<dbReference type="InterPro" id="IPR050879">
    <property type="entry name" value="Acyltransferase_3"/>
</dbReference>
<dbReference type="AlphaFoldDB" id="A0A0K1H0P9"/>
<accession>A0A0K1H0P9</accession>
<protein>
    <submittedName>
        <fullName evidence="3">Exopolysaccharide production protein ExoZ</fullName>
    </submittedName>
</protein>
<feature type="transmembrane region" description="Helical" evidence="1">
    <location>
        <begin position="203"/>
        <end position="221"/>
    </location>
</feature>
<dbReference type="PANTHER" id="PTHR23028">
    <property type="entry name" value="ACETYLTRANSFERASE"/>
    <property type="match status" value="1"/>
</dbReference>
<organism evidence="3">
    <name type="scientific">Yersinia pestis</name>
    <dbReference type="NCBI Taxonomy" id="632"/>
    <lineage>
        <taxon>Bacteria</taxon>
        <taxon>Pseudomonadati</taxon>
        <taxon>Pseudomonadota</taxon>
        <taxon>Gammaproteobacteria</taxon>
        <taxon>Enterobacterales</taxon>
        <taxon>Yersiniaceae</taxon>
        <taxon>Yersinia</taxon>
    </lineage>
</organism>
<dbReference type="Pfam" id="PF01757">
    <property type="entry name" value="Acyl_transf_3"/>
    <property type="match status" value="1"/>
</dbReference>
<keyword evidence="1" id="KW-0812">Transmembrane</keyword>
<feature type="transmembrane region" description="Helical" evidence="1">
    <location>
        <begin position="12"/>
        <end position="29"/>
    </location>
</feature>
<evidence type="ECO:0000259" key="2">
    <source>
        <dbReference type="Pfam" id="PF01757"/>
    </source>
</evidence>
<evidence type="ECO:0000313" key="3">
    <source>
        <dbReference type="EMBL" id="AKT73178.1"/>
    </source>
</evidence>
<feature type="transmembrane region" description="Helical" evidence="1">
    <location>
        <begin position="85"/>
        <end position="106"/>
    </location>
</feature>
<geneLocation type="plasmid" evidence="3">
    <name>pTP33</name>
</geneLocation>
<keyword evidence="1" id="KW-1133">Transmembrane helix</keyword>
<name>A0A0K1H0P9_YERPE</name>
<keyword evidence="3" id="KW-0614">Plasmid</keyword>
<proteinExistence type="predicted"/>
<evidence type="ECO:0000256" key="1">
    <source>
        <dbReference type="SAM" id="Phobius"/>
    </source>
</evidence>
<keyword evidence="1" id="KW-0472">Membrane</keyword>
<feature type="domain" description="Acyltransferase 3" evidence="2">
    <location>
        <begin position="6"/>
        <end position="230"/>
    </location>
</feature>